<proteinExistence type="predicted"/>
<comment type="caution">
    <text evidence="2">The sequence shown here is derived from an EMBL/GenBank/DDBJ whole genome shotgun (WGS) entry which is preliminary data.</text>
</comment>
<dbReference type="GO" id="GO:0006354">
    <property type="term" value="P:DNA-templated transcription elongation"/>
    <property type="evidence" value="ECO:0007669"/>
    <property type="project" value="TreeGrafter"/>
</dbReference>
<name>A0A8I1JM42_PSEPU</name>
<dbReference type="InterPro" id="IPR036805">
    <property type="entry name" value="Tscrpt_elong_fac_GreA/B_N_sf"/>
</dbReference>
<dbReference type="EMBL" id="JAEHTE010000015">
    <property type="protein sequence ID" value="MBI6885100.1"/>
    <property type="molecule type" value="Genomic_DNA"/>
</dbReference>
<dbReference type="GO" id="GO:0070063">
    <property type="term" value="F:RNA polymerase binding"/>
    <property type="evidence" value="ECO:0007669"/>
    <property type="project" value="InterPro"/>
</dbReference>
<sequence>MSTRFYLSRKGLERLSAQRDQLREDLQRSTKEMGESVKRDNDLRENPEYMQLQTKVSYELPNKIAEITKIMDTHLLIEDTEAIKNGHFDEVQVGMQVTLADEDGAERVISILGYEESNPDDGIVSYLTPVAKILLHKGVGDEVELPVAGKPVAYEIMAIEKSGYLA</sequence>
<dbReference type="GO" id="GO:0032784">
    <property type="term" value="P:regulation of DNA-templated transcription elongation"/>
    <property type="evidence" value="ECO:0007669"/>
    <property type="project" value="InterPro"/>
</dbReference>
<organism evidence="2 3">
    <name type="scientific">Pseudomonas putida</name>
    <name type="common">Arthrobacter siderocapsulatus</name>
    <dbReference type="NCBI Taxonomy" id="303"/>
    <lineage>
        <taxon>Bacteria</taxon>
        <taxon>Pseudomonadati</taxon>
        <taxon>Pseudomonadota</taxon>
        <taxon>Gammaproteobacteria</taxon>
        <taxon>Pseudomonadales</taxon>
        <taxon>Pseudomonadaceae</taxon>
        <taxon>Pseudomonas</taxon>
    </lineage>
</organism>
<evidence type="ECO:0000313" key="2">
    <source>
        <dbReference type="EMBL" id="MBI6885100.1"/>
    </source>
</evidence>
<protein>
    <submittedName>
        <fullName evidence="2">GreA/GreB family elongation factor</fullName>
    </submittedName>
</protein>
<keyword evidence="2" id="KW-0251">Elongation factor</keyword>
<dbReference type="Pfam" id="PF01272">
    <property type="entry name" value="GreA_GreB"/>
    <property type="match status" value="1"/>
</dbReference>
<dbReference type="AlphaFoldDB" id="A0A8I1JM42"/>
<dbReference type="RefSeq" id="WP_198747503.1">
    <property type="nucleotide sequence ID" value="NZ_JAEHTE010000015.1"/>
</dbReference>
<dbReference type="Gene3D" id="3.10.50.30">
    <property type="entry name" value="Transcription elongation factor, GreA/GreB, C-terminal domain"/>
    <property type="match status" value="1"/>
</dbReference>
<keyword evidence="2" id="KW-0648">Protein biosynthesis</keyword>
<dbReference type="InterPro" id="IPR001437">
    <property type="entry name" value="Tscrpt_elong_fac_GreA/B_C"/>
</dbReference>
<dbReference type="InterPro" id="IPR023459">
    <property type="entry name" value="Tscrpt_elong_fac_GreA/B_fam"/>
</dbReference>
<dbReference type="GO" id="GO:0003746">
    <property type="term" value="F:translation elongation factor activity"/>
    <property type="evidence" value="ECO:0007669"/>
    <property type="project" value="UniProtKB-KW"/>
</dbReference>
<feature type="domain" description="Transcription elongation factor GreA/GreB C-terminal" evidence="1">
    <location>
        <begin position="89"/>
        <end position="160"/>
    </location>
</feature>
<dbReference type="PANTHER" id="PTHR30437">
    <property type="entry name" value="TRANSCRIPTION ELONGATION FACTOR GREA"/>
    <property type="match status" value="1"/>
</dbReference>
<gene>
    <name evidence="2" type="ORF">JEU22_14390</name>
</gene>
<reference evidence="2" key="1">
    <citation type="submission" date="2020-12" db="EMBL/GenBank/DDBJ databases">
        <title>Enhanced detection system for hospital associated transmission using whole genome sequencing surveillance.</title>
        <authorList>
            <person name="Harrison L.H."/>
            <person name="Van Tyne D."/>
            <person name="Marsh J.W."/>
            <person name="Griffith M.P."/>
            <person name="Snyder D.J."/>
            <person name="Cooper V.S."/>
            <person name="Mustapha M."/>
        </authorList>
    </citation>
    <scope>NUCLEOTIDE SEQUENCE</scope>
    <source>
        <strain evidence="2">PSB00042</strain>
    </source>
</reference>
<evidence type="ECO:0000313" key="3">
    <source>
        <dbReference type="Proteomes" id="UP000637061"/>
    </source>
</evidence>
<dbReference type="Proteomes" id="UP000637061">
    <property type="component" value="Unassembled WGS sequence"/>
</dbReference>
<dbReference type="Gene3D" id="1.10.287.180">
    <property type="entry name" value="Transcription elongation factor, GreA/GreB, N-terminal domain"/>
    <property type="match status" value="1"/>
</dbReference>
<dbReference type="SUPFAM" id="SSF54534">
    <property type="entry name" value="FKBP-like"/>
    <property type="match status" value="1"/>
</dbReference>
<dbReference type="PIRSF" id="PIRSF006092">
    <property type="entry name" value="GreA_GreB"/>
    <property type="match status" value="1"/>
</dbReference>
<accession>A0A8I1JM42</accession>
<dbReference type="GO" id="GO:0003677">
    <property type="term" value="F:DNA binding"/>
    <property type="evidence" value="ECO:0007669"/>
    <property type="project" value="InterPro"/>
</dbReference>
<dbReference type="InterPro" id="IPR036953">
    <property type="entry name" value="GreA/GreB_C_sf"/>
</dbReference>
<evidence type="ECO:0000259" key="1">
    <source>
        <dbReference type="Pfam" id="PF01272"/>
    </source>
</evidence>
<dbReference type="PANTHER" id="PTHR30437:SF4">
    <property type="entry name" value="TRANSCRIPTION ELONGATION FACTOR GREA"/>
    <property type="match status" value="1"/>
</dbReference>